<dbReference type="GO" id="GO:0000172">
    <property type="term" value="C:ribonuclease MRP complex"/>
    <property type="evidence" value="ECO:0007669"/>
    <property type="project" value="TreeGrafter"/>
</dbReference>
<keyword evidence="3" id="KW-1185">Reference proteome</keyword>
<reference evidence="3" key="1">
    <citation type="journal article" date="2018" name="Nat. Microbiol.">
        <title>Leveraging single-cell genomics to expand the fungal tree of life.</title>
        <authorList>
            <person name="Ahrendt S.R."/>
            <person name="Quandt C.A."/>
            <person name="Ciobanu D."/>
            <person name="Clum A."/>
            <person name="Salamov A."/>
            <person name="Andreopoulos B."/>
            <person name="Cheng J.F."/>
            <person name="Woyke T."/>
            <person name="Pelin A."/>
            <person name="Henrissat B."/>
            <person name="Reynolds N.K."/>
            <person name="Benny G.L."/>
            <person name="Smith M.E."/>
            <person name="James T.Y."/>
            <person name="Grigoriev I.V."/>
        </authorList>
    </citation>
    <scope>NUCLEOTIDE SEQUENCE [LARGE SCALE GENOMIC DNA]</scope>
    <source>
        <strain evidence="3">Benny S71-1</strain>
    </source>
</reference>
<dbReference type="Proteomes" id="UP000278143">
    <property type="component" value="Unassembled WGS sequence"/>
</dbReference>
<accession>A0A4P9YUW5</accession>
<dbReference type="GO" id="GO:0000447">
    <property type="term" value="P:endonucleolytic cleavage in ITS1 to separate SSU-rRNA from 5.8S rRNA and LSU-rRNA from tricistronic rRNA transcript (SSU-rRNA, 5.8S rRNA, LSU-rRNA)"/>
    <property type="evidence" value="ECO:0007669"/>
    <property type="project" value="TreeGrafter"/>
</dbReference>
<sequence length="232" mass="26061">MVVVEAQPVLLHRRLVYDRLGGFGSSNLADEQAGSSADAAAFYYDVQLPLTHFIEPEFLSQYIRNAATSVVAISAGTRIDQDDVFALDATGRLILHLTKDTYERLGLDGQPSHFSKRHPQKHVVTLDLTIAAMTPGKKLYDRIRWCLENAFKQPIRFFMARSYQGNYVEMVFPPSIRATKRTLSRDAGLCRDLKIPDMNALRPASPAQHADNAAEEKASAPIFTLNSRKRRR</sequence>
<evidence type="ECO:0000313" key="3">
    <source>
        <dbReference type="Proteomes" id="UP000278143"/>
    </source>
</evidence>
<name>A0A4P9YUW5_9FUNG</name>
<dbReference type="PANTHER" id="PTHR15396">
    <property type="entry name" value="RIBONUCLEASE P PROTEIN SUBUNIT P40"/>
    <property type="match status" value="1"/>
</dbReference>
<dbReference type="InterPro" id="IPR013893">
    <property type="entry name" value="RNase_P_Rpp40"/>
</dbReference>
<dbReference type="Pfam" id="PF08584">
    <property type="entry name" value="Ribonuc_P_40"/>
    <property type="match status" value="1"/>
</dbReference>
<feature type="region of interest" description="Disordered" evidence="1">
    <location>
        <begin position="202"/>
        <end position="232"/>
    </location>
</feature>
<gene>
    <name evidence="2" type="ORF">SYNPS1DRAFT_24087</name>
</gene>
<evidence type="ECO:0000256" key="1">
    <source>
        <dbReference type="SAM" id="MobiDB-lite"/>
    </source>
</evidence>
<protein>
    <submittedName>
        <fullName evidence="2">Ribonuclease P 40kDa subunit-domain-containing protein</fullName>
    </submittedName>
</protein>
<dbReference type="EMBL" id="KZ990650">
    <property type="protein sequence ID" value="RKP23833.1"/>
    <property type="molecule type" value="Genomic_DNA"/>
</dbReference>
<dbReference type="GO" id="GO:0004526">
    <property type="term" value="F:ribonuclease P activity"/>
    <property type="evidence" value="ECO:0007669"/>
    <property type="project" value="TreeGrafter"/>
</dbReference>
<dbReference type="GO" id="GO:0001682">
    <property type="term" value="P:tRNA 5'-leader removal"/>
    <property type="evidence" value="ECO:0007669"/>
    <property type="project" value="InterPro"/>
</dbReference>
<proteinExistence type="predicted"/>
<dbReference type="AlphaFoldDB" id="A0A4P9YUW5"/>
<organism evidence="2 3">
    <name type="scientific">Syncephalis pseudoplumigaleata</name>
    <dbReference type="NCBI Taxonomy" id="1712513"/>
    <lineage>
        <taxon>Eukaryota</taxon>
        <taxon>Fungi</taxon>
        <taxon>Fungi incertae sedis</taxon>
        <taxon>Zoopagomycota</taxon>
        <taxon>Zoopagomycotina</taxon>
        <taxon>Zoopagomycetes</taxon>
        <taxon>Zoopagales</taxon>
        <taxon>Piptocephalidaceae</taxon>
        <taxon>Syncephalis</taxon>
    </lineage>
</organism>
<evidence type="ECO:0000313" key="2">
    <source>
        <dbReference type="EMBL" id="RKP23833.1"/>
    </source>
</evidence>
<dbReference type="OrthoDB" id="63112at2759"/>
<dbReference type="GO" id="GO:0030681">
    <property type="term" value="C:multimeric ribonuclease P complex"/>
    <property type="evidence" value="ECO:0007669"/>
    <property type="project" value="TreeGrafter"/>
</dbReference>
<dbReference type="PANTHER" id="PTHR15396:SF1">
    <property type="entry name" value="RIBONUCLEASE P PROTEIN SUBUNIT P40"/>
    <property type="match status" value="1"/>
</dbReference>
<dbReference type="GO" id="GO:0000171">
    <property type="term" value="F:ribonuclease MRP activity"/>
    <property type="evidence" value="ECO:0007669"/>
    <property type="project" value="TreeGrafter"/>
</dbReference>
<feature type="non-terminal residue" evidence="2">
    <location>
        <position position="232"/>
    </location>
</feature>